<evidence type="ECO:0000313" key="9">
    <source>
        <dbReference type="Proteomes" id="UP000322315"/>
    </source>
</evidence>
<dbReference type="Pfam" id="PF02682">
    <property type="entry name" value="CT_C_D"/>
    <property type="match status" value="1"/>
</dbReference>
<evidence type="ECO:0000313" key="7">
    <source>
        <dbReference type="EMBL" id="TSJ73439.1"/>
    </source>
</evidence>
<protein>
    <submittedName>
        <fullName evidence="6">5-oxoprolinase subunit PxpB</fullName>
        <ecNumber evidence="6">3.5.2.9</ecNumber>
    </submittedName>
</protein>
<dbReference type="InterPro" id="IPR003833">
    <property type="entry name" value="CT_C_D"/>
</dbReference>
<dbReference type="EMBL" id="VWRS01000009">
    <property type="protein sequence ID" value="KAA5822289.1"/>
    <property type="molecule type" value="Genomic_DNA"/>
</dbReference>
<gene>
    <name evidence="6" type="primary">pxpB</name>
    <name evidence="6" type="ORF">F2B50_14140</name>
    <name evidence="7" type="ORF">FPF71_14140</name>
</gene>
<feature type="domain" description="Carboxyltransferase" evidence="5">
    <location>
        <begin position="6"/>
        <end position="207"/>
    </location>
</feature>
<evidence type="ECO:0000256" key="1">
    <source>
        <dbReference type="ARBA" id="ARBA00022741"/>
    </source>
</evidence>
<evidence type="ECO:0000256" key="2">
    <source>
        <dbReference type="ARBA" id="ARBA00022801"/>
    </source>
</evidence>
<dbReference type="Proteomes" id="UP000315145">
    <property type="component" value="Unassembled WGS sequence"/>
</dbReference>
<dbReference type="OrthoDB" id="9778567at2"/>
<dbReference type="Gene3D" id="3.30.1360.40">
    <property type="match status" value="1"/>
</dbReference>
<evidence type="ECO:0000256" key="3">
    <source>
        <dbReference type="ARBA" id="ARBA00022840"/>
    </source>
</evidence>
<dbReference type="NCBIfam" id="TIGR00370">
    <property type="entry name" value="5-oxoprolinase subunit PxpB"/>
    <property type="match status" value="1"/>
</dbReference>
<feature type="transmembrane region" description="Helical" evidence="4">
    <location>
        <begin position="128"/>
        <end position="147"/>
    </location>
</feature>
<dbReference type="InterPro" id="IPR010016">
    <property type="entry name" value="PxpB"/>
</dbReference>
<dbReference type="SUPFAM" id="SSF160467">
    <property type="entry name" value="PH0987 N-terminal domain-like"/>
    <property type="match status" value="1"/>
</dbReference>
<evidence type="ECO:0000256" key="4">
    <source>
        <dbReference type="SAM" id="Phobius"/>
    </source>
</evidence>
<dbReference type="EMBL" id="VMBF01000009">
    <property type="protein sequence ID" value="TSJ73439.1"/>
    <property type="molecule type" value="Genomic_DNA"/>
</dbReference>
<proteinExistence type="predicted"/>
<keyword evidence="4" id="KW-1133">Transmembrane helix</keyword>
<dbReference type="Gene3D" id="2.40.100.10">
    <property type="entry name" value="Cyclophilin-like"/>
    <property type="match status" value="1"/>
</dbReference>
<dbReference type="InterPro" id="IPR029000">
    <property type="entry name" value="Cyclophilin-like_dom_sf"/>
</dbReference>
<dbReference type="SUPFAM" id="SSF50891">
    <property type="entry name" value="Cyclophilin-like"/>
    <property type="match status" value="1"/>
</dbReference>
<accession>A0A5M7AYI3</accession>
<organism evidence="6 9">
    <name type="scientific">Algibacter amylolyticus</name>
    <dbReference type="NCBI Taxonomy" id="1608400"/>
    <lineage>
        <taxon>Bacteria</taxon>
        <taxon>Pseudomonadati</taxon>
        <taxon>Bacteroidota</taxon>
        <taxon>Flavobacteriia</taxon>
        <taxon>Flavobacteriales</taxon>
        <taxon>Flavobacteriaceae</taxon>
        <taxon>Algibacter</taxon>
    </lineage>
</organism>
<dbReference type="Proteomes" id="UP000322315">
    <property type="component" value="Unassembled WGS sequence"/>
</dbReference>
<keyword evidence="2 6" id="KW-0378">Hydrolase</keyword>
<keyword evidence="4" id="KW-0812">Transmembrane</keyword>
<reference evidence="7 8" key="2">
    <citation type="submission" date="2019-07" db="EMBL/GenBank/DDBJ databases">
        <title>Algibacter marinivivus sp. nov., isolated from the surface of a marine red alga.</title>
        <authorList>
            <person name="Zhong X."/>
            <person name="Xu W."/>
            <person name="Zhang Y."/>
            <person name="Zhang Q."/>
            <person name="Du Z."/>
        </authorList>
    </citation>
    <scope>NUCLEOTIDE SEQUENCE [LARGE SCALE GENOMIC DNA]</scope>
    <source>
        <strain evidence="7 8">RU-4-M-4</strain>
    </source>
</reference>
<sequence>MLGYKLTYKPYGEHAVLIEWPKEIDTAILNDLLHFKDLILKRKLNTILEVRTAYNSLLVIYRLEIVDFNTAFIELQNIYQLNTDVLKTESRLWKIPVCYDSHFGIDLEHISEVKNCSEESIITGHFTAIYTVYFIGFLPGFLYLGGLDSKLFTPRKSTPRLKIEKGAVAIGGNQTGIYPQESPGGWNVIGNSPITFFDPTKEQPCFAMAGDKIQFYSISLQEYNQIKTLVEAKVFQLESEVLYD</sequence>
<dbReference type="PANTHER" id="PTHR34698">
    <property type="entry name" value="5-OXOPROLINASE SUBUNIT B"/>
    <property type="match status" value="1"/>
</dbReference>
<evidence type="ECO:0000313" key="8">
    <source>
        <dbReference type="Proteomes" id="UP000315145"/>
    </source>
</evidence>
<reference evidence="6 9" key="1">
    <citation type="journal article" date="2015" name="Int. J. Syst. Evol. Microbiol.">
        <title>Algibacter amylolyticus sp. nov., isolated from intertidal sediment.</title>
        <authorList>
            <person name="Zhang D.C."/>
            <person name="Wu J."/>
            <person name="Neuner K."/>
            <person name="Yao J."/>
            <person name="Margesin R."/>
        </authorList>
    </citation>
    <scope>NUCLEOTIDE SEQUENCE [LARGE SCALE GENOMIC DNA]</scope>
    <source>
        <strain evidence="6 9">RU-4-M-4</strain>
    </source>
</reference>
<evidence type="ECO:0000259" key="5">
    <source>
        <dbReference type="SMART" id="SM00796"/>
    </source>
</evidence>
<evidence type="ECO:0000313" key="6">
    <source>
        <dbReference type="EMBL" id="KAA5822289.1"/>
    </source>
</evidence>
<keyword evidence="1" id="KW-0547">Nucleotide-binding</keyword>
<dbReference type="GO" id="GO:0017168">
    <property type="term" value="F:5-oxoprolinase (ATP-hydrolyzing) activity"/>
    <property type="evidence" value="ECO:0007669"/>
    <property type="project" value="UniProtKB-EC"/>
</dbReference>
<keyword evidence="4" id="KW-0472">Membrane</keyword>
<dbReference type="AlphaFoldDB" id="A0A5M7AYI3"/>
<dbReference type="PANTHER" id="PTHR34698:SF2">
    <property type="entry name" value="5-OXOPROLINASE SUBUNIT B"/>
    <property type="match status" value="1"/>
</dbReference>
<name>A0A5M7AYI3_9FLAO</name>
<dbReference type="EC" id="3.5.2.9" evidence="6"/>
<comment type="caution">
    <text evidence="6">The sequence shown here is derived from an EMBL/GenBank/DDBJ whole genome shotgun (WGS) entry which is preliminary data.</text>
</comment>
<dbReference type="SMART" id="SM00796">
    <property type="entry name" value="AHS1"/>
    <property type="match status" value="1"/>
</dbReference>
<dbReference type="GO" id="GO:0005524">
    <property type="term" value="F:ATP binding"/>
    <property type="evidence" value="ECO:0007669"/>
    <property type="project" value="UniProtKB-KW"/>
</dbReference>
<keyword evidence="3" id="KW-0067">ATP-binding</keyword>
<keyword evidence="8" id="KW-1185">Reference proteome</keyword>
<reference evidence="6" key="3">
    <citation type="submission" date="2019-09" db="EMBL/GenBank/DDBJ databases">
        <authorList>
            <person name="Zhang D.-C."/>
        </authorList>
    </citation>
    <scope>NUCLEOTIDE SEQUENCE</scope>
    <source>
        <strain evidence="6">RU-4-M-4</strain>
    </source>
</reference>